<reference evidence="16 17" key="1">
    <citation type="submission" date="2016-11" db="EMBL/GenBank/DDBJ databases">
        <authorList>
            <person name="Jaros S."/>
            <person name="Januszkiewicz K."/>
            <person name="Wedrychowicz H."/>
        </authorList>
    </citation>
    <scope>NUCLEOTIDE SEQUENCE [LARGE SCALE GENOMIC DNA]</scope>
    <source>
        <strain evidence="16 17">DSM 17918</strain>
    </source>
</reference>
<dbReference type="InterPro" id="IPR005841">
    <property type="entry name" value="Alpha-D-phosphohexomutase_SF"/>
</dbReference>
<feature type="active site" description="Phosphoserine intermediate" evidence="9">
    <location>
        <position position="100"/>
    </location>
</feature>
<feature type="domain" description="Alpha-D-phosphohexomutase alpha/beta/alpha" evidence="13">
    <location>
        <begin position="3"/>
        <end position="132"/>
    </location>
</feature>
<gene>
    <name evidence="9" type="primary">glmM</name>
    <name evidence="16" type="ORF">SAMN02746089_00689</name>
</gene>
<evidence type="ECO:0000256" key="10">
    <source>
        <dbReference type="RuleBase" id="RU004326"/>
    </source>
</evidence>
<dbReference type="FunFam" id="3.40.120.10:FF:000002">
    <property type="entry name" value="Phosphoglucosamine mutase"/>
    <property type="match status" value="1"/>
</dbReference>
<dbReference type="GO" id="GO:0008966">
    <property type="term" value="F:phosphoglucosamine mutase activity"/>
    <property type="evidence" value="ECO:0007669"/>
    <property type="project" value="UniProtKB-UniRule"/>
</dbReference>
<protein>
    <recommendedName>
        <fullName evidence="8 9">Phosphoglucosamine mutase</fullName>
        <ecNumber evidence="7 9">5.4.2.10</ecNumber>
    </recommendedName>
</protein>
<name>A0A1M4VQT6_9THEO</name>
<evidence type="ECO:0000256" key="8">
    <source>
        <dbReference type="ARBA" id="ARBA00068193"/>
    </source>
</evidence>
<dbReference type="AlphaFoldDB" id="A0A1M4VQT6"/>
<accession>A0A1M4VQT6</accession>
<organism evidence="16 17">
    <name type="scientific">Caldanaerobius fijiensis DSM 17918</name>
    <dbReference type="NCBI Taxonomy" id="1121256"/>
    <lineage>
        <taxon>Bacteria</taxon>
        <taxon>Bacillati</taxon>
        <taxon>Bacillota</taxon>
        <taxon>Clostridia</taxon>
        <taxon>Thermoanaerobacterales</taxon>
        <taxon>Thermoanaerobacteraceae</taxon>
        <taxon>Caldanaerobius</taxon>
    </lineage>
</organism>
<dbReference type="InterPro" id="IPR050060">
    <property type="entry name" value="Phosphoglucosamine_mutase"/>
</dbReference>
<dbReference type="Proteomes" id="UP000184088">
    <property type="component" value="Unassembled WGS sequence"/>
</dbReference>
<dbReference type="CDD" id="cd05802">
    <property type="entry name" value="GlmM"/>
    <property type="match status" value="1"/>
</dbReference>
<dbReference type="GO" id="GO:0009252">
    <property type="term" value="P:peptidoglycan biosynthetic process"/>
    <property type="evidence" value="ECO:0007669"/>
    <property type="project" value="TreeGrafter"/>
</dbReference>
<dbReference type="Pfam" id="PF02878">
    <property type="entry name" value="PGM_PMM_I"/>
    <property type="match status" value="1"/>
</dbReference>
<evidence type="ECO:0000256" key="5">
    <source>
        <dbReference type="ARBA" id="ARBA00023235"/>
    </source>
</evidence>
<keyword evidence="4 9" id="KW-0460">Magnesium</keyword>
<evidence type="ECO:0000256" key="4">
    <source>
        <dbReference type="ARBA" id="ARBA00022842"/>
    </source>
</evidence>
<feature type="domain" description="Alpha-D-phosphohexomutase C-terminal" evidence="12">
    <location>
        <begin position="376"/>
        <end position="442"/>
    </location>
</feature>
<dbReference type="PANTHER" id="PTHR42946:SF1">
    <property type="entry name" value="PHOSPHOGLUCOMUTASE (ALPHA-D-GLUCOSE-1,6-BISPHOSPHATE-DEPENDENT)"/>
    <property type="match status" value="1"/>
</dbReference>
<dbReference type="HAMAP" id="MF_01554_B">
    <property type="entry name" value="GlmM_B"/>
    <property type="match status" value="1"/>
</dbReference>
<dbReference type="RefSeq" id="WP_073341787.1">
    <property type="nucleotide sequence ID" value="NZ_FQVH01000004.1"/>
</dbReference>
<feature type="binding site" evidence="9">
    <location>
        <position position="246"/>
    </location>
    <ligand>
        <name>Mg(2+)</name>
        <dbReference type="ChEBI" id="CHEBI:18420"/>
    </ligand>
</feature>
<evidence type="ECO:0000313" key="17">
    <source>
        <dbReference type="Proteomes" id="UP000184088"/>
    </source>
</evidence>
<dbReference type="SUPFAM" id="SSF53738">
    <property type="entry name" value="Phosphoglucomutase, first 3 domains"/>
    <property type="match status" value="3"/>
</dbReference>
<dbReference type="GO" id="GO:0005975">
    <property type="term" value="P:carbohydrate metabolic process"/>
    <property type="evidence" value="ECO:0007669"/>
    <property type="project" value="InterPro"/>
</dbReference>
<sequence>MARMFGTDGVRGIANQDLTPELAYKLGRAGAAVLTEGMKKPRIVVAKDTRISGDLLESALIAGLLSVGAQALCVGVVSTPAVAILTRYYGADAGVMISASHNPVEYNGIKFFNKDGYKLSDELEDQIERIVMDQNALSILPRPIGKDIGHKIVIDDAGDVYINYLKNIFNIRLDNLKVAVDCANGSNYKIAPQLLKDLGAQVFAINNHPDGTNINLECGSTHIHRLRDYVLEIGADIGLAFDGDADRLIAVDERGEVIDGDRIMVICALSMKEKGTLKNNTVVATVMSNMGLDIALKNHGINVVKTKVGDRYVLEEMLKNNYIIGGEQSGHLIFLEHNTTGDGLITALNLLSVMVEKKQPLSLLADAMKVYPQVIVNARVDNDKKHVYAEDIEIIEKIKNLEEMLNGEGRVLIRPSGTEPLIRVMLEGKDLDVLKAEAKKLASFIEQRLS</sequence>
<evidence type="ECO:0000256" key="11">
    <source>
        <dbReference type="RuleBase" id="RU004327"/>
    </source>
</evidence>
<dbReference type="Pfam" id="PF02880">
    <property type="entry name" value="PGM_PMM_III"/>
    <property type="match status" value="1"/>
</dbReference>
<dbReference type="FunFam" id="3.40.120.10:FF:000001">
    <property type="entry name" value="Phosphoglucosamine mutase"/>
    <property type="match status" value="1"/>
</dbReference>
<feature type="domain" description="Alpha-D-phosphohexomutase alpha/beta/alpha" evidence="14">
    <location>
        <begin position="160"/>
        <end position="255"/>
    </location>
</feature>
<dbReference type="Pfam" id="PF00408">
    <property type="entry name" value="PGM_PMM_IV"/>
    <property type="match status" value="1"/>
</dbReference>
<evidence type="ECO:0000259" key="13">
    <source>
        <dbReference type="Pfam" id="PF02878"/>
    </source>
</evidence>
<dbReference type="InterPro" id="IPR005845">
    <property type="entry name" value="A-D-PHexomutase_a/b/a-II"/>
</dbReference>
<dbReference type="PRINTS" id="PR00509">
    <property type="entry name" value="PGMPMM"/>
</dbReference>
<dbReference type="InterPro" id="IPR016055">
    <property type="entry name" value="A-D-PHexomutase_a/b/a-I/II/III"/>
</dbReference>
<comment type="catalytic activity">
    <reaction evidence="6 9 11">
        <text>alpha-D-glucosamine 1-phosphate = D-glucosamine 6-phosphate</text>
        <dbReference type="Rhea" id="RHEA:23424"/>
        <dbReference type="ChEBI" id="CHEBI:58516"/>
        <dbReference type="ChEBI" id="CHEBI:58725"/>
        <dbReference type="EC" id="5.4.2.10"/>
    </reaction>
</comment>
<dbReference type="InterPro" id="IPR005846">
    <property type="entry name" value="A-D-PHexomutase_a/b/a-III"/>
</dbReference>
<dbReference type="OrthoDB" id="9806956at2"/>
<evidence type="ECO:0000256" key="9">
    <source>
        <dbReference type="HAMAP-Rule" id="MF_01554"/>
    </source>
</evidence>
<dbReference type="GO" id="GO:0005829">
    <property type="term" value="C:cytosol"/>
    <property type="evidence" value="ECO:0007669"/>
    <property type="project" value="TreeGrafter"/>
</dbReference>
<dbReference type="PROSITE" id="PS00710">
    <property type="entry name" value="PGM_PMM"/>
    <property type="match status" value="1"/>
</dbReference>
<dbReference type="NCBIfam" id="TIGR01455">
    <property type="entry name" value="glmM"/>
    <property type="match status" value="1"/>
</dbReference>
<evidence type="ECO:0000256" key="6">
    <source>
        <dbReference type="ARBA" id="ARBA00050364"/>
    </source>
</evidence>
<dbReference type="FunFam" id="3.30.310.50:FF:000001">
    <property type="entry name" value="Phosphoglucosamine mutase"/>
    <property type="match status" value="1"/>
</dbReference>
<feature type="modified residue" description="Phosphoserine" evidence="9">
    <location>
        <position position="100"/>
    </location>
</feature>
<feature type="binding site" evidence="9">
    <location>
        <position position="244"/>
    </location>
    <ligand>
        <name>Mg(2+)</name>
        <dbReference type="ChEBI" id="CHEBI:18420"/>
    </ligand>
</feature>
<dbReference type="STRING" id="1121256.SAMN02746089_00689"/>
<dbReference type="PANTHER" id="PTHR42946">
    <property type="entry name" value="PHOSPHOHEXOSE MUTASE"/>
    <property type="match status" value="1"/>
</dbReference>
<dbReference type="InterPro" id="IPR005843">
    <property type="entry name" value="A-D-PHexomutase_C"/>
</dbReference>
<feature type="binding site" evidence="9">
    <location>
        <position position="242"/>
    </location>
    <ligand>
        <name>Mg(2+)</name>
        <dbReference type="ChEBI" id="CHEBI:18420"/>
    </ligand>
</feature>
<dbReference type="Gene3D" id="3.40.120.10">
    <property type="entry name" value="Alpha-D-Glucose-1,6-Bisphosphate, subunit A, domain 3"/>
    <property type="match status" value="3"/>
</dbReference>
<keyword evidence="3 9" id="KW-0479">Metal-binding</keyword>
<evidence type="ECO:0000259" key="15">
    <source>
        <dbReference type="Pfam" id="PF02880"/>
    </source>
</evidence>
<dbReference type="EC" id="5.4.2.10" evidence="7 9"/>
<comment type="similarity">
    <text evidence="1 9 10">Belongs to the phosphohexose mutase family.</text>
</comment>
<evidence type="ECO:0000256" key="2">
    <source>
        <dbReference type="ARBA" id="ARBA00022553"/>
    </source>
</evidence>
<dbReference type="InterPro" id="IPR005844">
    <property type="entry name" value="A-D-PHexomutase_a/b/a-I"/>
</dbReference>
<evidence type="ECO:0000259" key="12">
    <source>
        <dbReference type="Pfam" id="PF00408"/>
    </source>
</evidence>
<evidence type="ECO:0000313" key="16">
    <source>
        <dbReference type="EMBL" id="SHE71207.1"/>
    </source>
</evidence>
<dbReference type="NCBIfam" id="NF008139">
    <property type="entry name" value="PRK10887.1"/>
    <property type="match status" value="1"/>
</dbReference>
<keyword evidence="2 9" id="KW-0597">Phosphoprotein</keyword>
<evidence type="ECO:0000256" key="3">
    <source>
        <dbReference type="ARBA" id="ARBA00022723"/>
    </source>
</evidence>
<dbReference type="Gene3D" id="3.30.310.50">
    <property type="entry name" value="Alpha-D-phosphohexomutase, C-terminal domain"/>
    <property type="match status" value="1"/>
</dbReference>
<evidence type="ECO:0000256" key="7">
    <source>
        <dbReference type="ARBA" id="ARBA00066330"/>
    </source>
</evidence>
<dbReference type="InterPro" id="IPR016066">
    <property type="entry name" value="A-D-PHexomutase_CS"/>
</dbReference>
<feature type="binding site" description="via phosphate group" evidence="9">
    <location>
        <position position="100"/>
    </location>
    <ligand>
        <name>Mg(2+)</name>
        <dbReference type="ChEBI" id="CHEBI:18420"/>
    </ligand>
</feature>
<evidence type="ECO:0000256" key="1">
    <source>
        <dbReference type="ARBA" id="ARBA00010231"/>
    </source>
</evidence>
<dbReference type="GO" id="GO:0000287">
    <property type="term" value="F:magnesium ion binding"/>
    <property type="evidence" value="ECO:0007669"/>
    <property type="project" value="UniProtKB-UniRule"/>
</dbReference>
<dbReference type="InterPro" id="IPR036900">
    <property type="entry name" value="A-D-PHexomutase_C_sf"/>
</dbReference>
<keyword evidence="5 9" id="KW-0413">Isomerase</keyword>
<dbReference type="InterPro" id="IPR006352">
    <property type="entry name" value="GlmM_bact"/>
</dbReference>
<dbReference type="Pfam" id="PF02879">
    <property type="entry name" value="PGM_PMM_II"/>
    <property type="match status" value="1"/>
</dbReference>
<evidence type="ECO:0000259" key="14">
    <source>
        <dbReference type="Pfam" id="PF02879"/>
    </source>
</evidence>
<proteinExistence type="inferred from homology"/>
<comment type="PTM">
    <text evidence="9">Activated by phosphorylation.</text>
</comment>
<keyword evidence="17" id="KW-1185">Reference proteome</keyword>
<feature type="domain" description="Alpha-D-phosphohexomutase alpha/beta/alpha" evidence="15">
    <location>
        <begin position="259"/>
        <end position="370"/>
    </location>
</feature>
<comment type="function">
    <text evidence="9 11">Catalyzes the conversion of glucosamine-6-phosphate to glucosamine-1-phosphate.</text>
</comment>
<dbReference type="EMBL" id="FQVH01000004">
    <property type="protein sequence ID" value="SHE71207.1"/>
    <property type="molecule type" value="Genomic_DNA"/>
</dbReference>
<dbReference type="SUPFAM" id="SSF55957">
    <property type="entry name" value="Phosphoglucomutase, C-terminal domain"/>
    <property type="match status" value="1"/>
</dbReference>
<dbReference type="GO" id="GO:0006048">
    <property type="term" value="P:UDP-N-acetylglucosamine biosynthetic process"/>
    <property type="evidence" value="ECO:0007669"/>
    <property type="project" value="TreeGrafter"/>
</dbReference>
<comment type="cofactor">
    <cofactor evidence="9">
        <name>Mg(2+)</name>
        <dbReference type="ChEBI" id="CHEBI:18420"/>
    </cofactor>
    <text evidence="9">Binds 1 Mg(2+) ion per subunit.</text>
</comment>
<dbReference type="GO" id="GO:0004615">
    <property type="term" value="F:phosphomannomutase activity"/>
    <property type="evidence" value="ECO:0007669"/>
    <property type="project" value="TreeGrafter"/>
</dbReference>